<accession>A0A1M7BC70</accession>
<gene>
    <name evidence="3" type="ORF">SAMN05444407_104314</name>
</gene>
<organism evidence="3 4">
    <name type="scientific">Chryseobacterium contaminans</name>
    <dbReference type="NCBI Taxonomy" id="1423959"/>
    <lineage>
        <taxon>Bacteria</taxon>
        <taxon>Pseudomonadati</taxon>
        <taxon>Bacteroidota</taxon>
        <taxon>Flavobacteriia</taxon>
        <taxon>Flavobacteriales</taxon>
        <taxon>Weeksellaceae</taxon>
        <taxon>Chryseobacterium group</taxon>
        <taxon>Chryseobacterium</taxon>
    </lineage>
</organism>
<comment type="similarity">
    <text evidence="1">Belongs to the CinA family.</text>
</comment>
<proteinExistence type="inferred from homology"/>
<dbReference type="Gene3D" id="3.40.980.10">
    <property type="entry name" value="MoaB/Mog-like domain"/>
    <property type="match status" value="1"/>
</dbReference>
<dbReference type="SMART" id="SM00852">
    <property type="entry name" value="MoCF_biosynth"/>
    <property type="match status" value="1"/>
</dbReference>
<dbReference type="NCBIfam" id="TIGR00200">
    <property type="entry name" value="cinA_nterm"/>
    <property type="match status" value="1"/>
</dbReference>
<feature type="domain" description="MoaB/Mog" evidence="2">
    <location>
        <begin position="25"/>
        <end position="193"/>
    </location>
</feature>
<dbReference type="NCBIfam" id="TIGR00199">
    <property type="entry name" value="PncC_domain"/>
    <property type="match status" value="1"/>
</dbReference>
<dbReference type="InterPro" id="IPR036653">
    <property type="entry name" value="CinA-like_C"/>
</dbReference>
<dbReference type="Proteomes" id="UP000184069">
    <property type="component" value="Unassembled WGS sequence"/>
</dbReference>
<dbReference type="CDD" id="cd00885">
    <property type="entry name" value="cinA"/>
    <property type="match status" value="1"/>
</dbReference>
<dbReference type="PANTHER" id="PTHR13939">
    <property type="entry name" value="NICOTINAMIDE-NUCLEOTIDE AMIDOHYDROLASE PNCC"/>
    <property type="match status" value="1"/>
</dbReference>
<dbReference type="Pfam" id="PF18146">
    <property type="entry name" value="CinA_KH"/>
    <property type="match status" value="1"/>
</dbReference>
<dbReference type="Pfam" id="PF02464">
    <property type="entry name" value="CinA"/>
    <property type="match status" value="1"/>
</dbReference>
<dbReference type="EMBL" id="FRBM01000004">
    <property type="protein sequence ID" value="SHL52580.1"/>
    <property type="molecule type" value="Genomic_DNA"/>
</dbReference>
<protein>
    <recommendedName>
        <fullName evidence="1">CinA-like protein</fullName>
    </recommendedName>
</protein>
<dbReference type="AlphaFoldDB" id="A0A1M7BC70"/>
<evidence type="ECO:0000259" key="2">
    <source>
        <dbReference type="SMART" id="SM00852"/>
    </source>
</evidence>
<dbReference type="SUPFAM" id="SSF53218">
    <property type="entry name" value="Molybdenum cofactor biosynthesis proteins"/>
    <property type="match status" value="1"/>
</dbReference>
<dbReference type="InterPro" id="IPR008136">
    <property type="entry name" value="CinA_C"/>
</dbReference>
<evidence type="ECO:0000313" key="4">
    <source>
        <dbReference type="Proteomes" id="UP000184069"/>
    </source>
</evidence>
<dbReference type="InterPro" id="IPR008135">
    <property type="entry name" value="Competence-induced_CinA"/>
</dbReference>
<dbReference type="PIRSF" id="PIRSF006728">
    <property type="entry name" value="CinA"/>
    <property type="match status" value="1"/>
</dbReference>
<evidence type="ECO:0000256" key="1">
    <source>
        <dbReference type="HAMAP-Rule" id="MF_00226"/>
    </source>
</evidence>
<dbReference type="NCBIfam" id="TIGR00177">
    <property type="entry name" value="molyb_syn"/>
    <property type="match status" value="1"/>
</dbReference>
<dbReference type="InterPro" id="IPR036425">
    <property type="entry name" value="MoaB/Mog-like_dom_sf"/>
</dbReference>
<dbReference type="InterPro" id="IPR041424">
    <property type="entry name" value="CinA_KH"/>
</dbReference>
<sequence>MPQPHIFPSFAGEFFSRISYMEKAVLITIGDEILSGNTVDTNSNFIASELKNIGIKVIQIFTISDEIDTIKNTLSEAFQLGDLVITTGGLGPTRDDKTKKALAEFFNDEIALDEVTFNHLKGYMERRGRADILERNKEQAFVPTKSIVFQNHFGTAPCMMMELDGKLSYSLPGVPYEVKPLIKDQIIPYLQEKFNLNYIHSRIVSVVGIPESILADTIEDWELALPDNISLSYLPIGTRVKLRITASGNNEEVLKQQTEDEIQKLLPLIKDNVIAVSEDKIENILAEILTERKLTISTAESCTGGELAKMITSVSGSSKYFLGGMVAYATEKKIKILNVSGETVDQFTVVSEQVAQEMAKGCQELFDTDISLSTTGVAGPGKGEDGKDVGTVFYTIRIKDQEVTSKLYMPHLERIDFMNFVSQKVIQDLVGFLISQ</sequence>
<dbReference type="Gene3D" id="3.90.950.20">
    <property type="entry name" value="CinA-like"/>
    <property type="match status" value="1"/>
</dbReference>
<dbReference type="InterPro" id="IPR050101">
    <property type="entry name" value="CinA"/>
</dbReference>
<name>A0A1M7BC70_9FLAO</name>
<dbReference type="HAMAP" id="MF_00226_B">
    <property type="entry name" value="CinA_B"/>
    <property type="match status" value="1"/>
</dbReference>
<reference evidence="3 4" key="1">
    <citation type="submission" date="2016-11" db="EMBL/GenBank/DDBJ databases">
        <authorList>
            <person name="Jaros S."/>
            <person name="Januszkiewicz K."/>
            <person name="Wedrychowicz H."/>
        </authorList>
    </citation>
    <scope>NUCLEOTIDE SEQUENCE [LARGE SCALE GENOMIC DNA]</scope>
    <source>
        <strain evidence="3 4">DSM 27621</strain>
    </source>
</reference>
<dbReference type="SUPFAM" id="SSF142433">
    <property type="entry name" value="CinA-like"/>
    <property type="match status" value="1"/>
</dbReference>
<dbReference type="PANTHER" id="PTHR13939:SF0">
    <property type="entry name" value="NMN AMIDOHYDROLASE-LIKE PROTEIN YFAY"/>
    <property type="match status" value="1"/>
</dbReference>
<evidence type="ECO:0000313" key="3">
    <source>
        <dbReference type="EMBL" id="SHL52580.1"/>
    </source>
</evidence>
<dbReference type="STRING" id="1423959.SAMN05444407_104314"/>
<dbReference type="Pfam" id="PF00994">
    <property type="entry name" value="MoCF_biosynth"/>
    <property type="match status" value="1"/>
</dbReference>
<dbReference type="InterPro" id="IPR001453">
    <property type="entry name" value="MoaB/Mog_dom"/>
</dbReference>